<dbReference type="PANTHER" id="PTHR46310">
    <property type="entry name" value="AMIDASE 1"/>
    <property type="match status" value="1"/>
</dbReference>
<name>A0A1G7QVS0_9ACTN</name>
<proteinExistence type="predicted"/>
<dbReference type="InterPro" id="IPR032710">
    <property type="entry name" value="NTF2-like_dom_sf"/>
</dbReference>
<dbReference type="SUPFAM" id="SSF54427">
    <property type="entry name" value="NTF2-like"/>
    <property type="match status" value="1"/>
</dbReference>
<reference evidence="3" key="1">
    <citation type="submission" date="2016-10" db="EMBL/GenBank/DDBJ databases">
        <authorList>
            <person name="Varghese N."/>
            <person name="Submissions S."/>
        </authorList>
    </citation>
    <scope>NUCLEOTIDE SEQUENCE [LARGE SCALE GENOMIC DNA]</scope>
    <source>
        <strain evidence="3">DSM 44268</strain>
    </source>
</reference>
<dbReference type="AlphaFoldDB" id="A0A1G7QVS0"/>
<dbReference type="Proteomes" id="UP000199406">
    <property type="component" value="Unassembled WGS sequence"/>
</dbReference>
<dbReference type="Pfam" id="PF01425">
    <property type="entry name" value="Amidase"/>
    <property type="match status" value="1"/>
</dbReference>
<dbReference type="InterPro" id="IPR036928">
    <property type="entry name" value="AS_sf"/>
</dbReference>
<keyword evidence="2" id="KW-0808">Transferase</keyword>
<gene>
    <name evidence="2" type="ORF">SAMN05660662_0032</name>
</gene>
<sequence>MTGPAPECLLEAFRAYEAALMADDVATLDELFAPGADTLRADGEGVLVGHDRIAEFRATRGGAPGRTLAEVHVRAVDQDSALVVAGTVLDRGGRGLQTQLWQRSADRPGHGGWRITAAHVSVSPPALDARVWRAVGDPLVPPSGDGPLTGQTVAVKDLYAVAGHAVGAGNPARLADAAPEPAHAGAVGRLLGAGAAVRGIARTDEFAYSLAGTNAHYGTPPNPAAPYRVPGGSSSGSASAVALGHATIGLGTDTGGSIRVPAAYQGLYGIRTTHGAVDRSGLLPLAADFDAVGWLTRSPALLAAVGDVLLPAGSSGGGDRLVFLPGLVDSAEPDVRSAVRGWLADAGATELGETLDDLDAWRAAFQTWQGFQAWQAHGPWLADRMDVLGPDVRSRFETAAAIDDDAAGRARALLDTARSRVLDLVGDRVLVLPSAPSVAPLAATGATPELRNATMRLTCLAALAGLPAVSLPVRTGDGLPAGVCLVAAPGRDRALLDLVQEDTRT</sequence>
<dbReference type="InterPro" id="IPR023631">
    <property type="entry name" value="Amidase_dom"/>
</dbReference>
<dbReference type="EMBL" id="FNBT01000010">
    <property type="protein sequence ID" value="SDG02607.1"/>
    <property type="molecule type" value="Genomic_DNA"/>
</dbReference>
<dbReference type="InterPro" id="IPR020556">
    <property type="entry name" value="Amidase_CS"/>
</dbReference>
<dbReference type="PANTHER" id="PTHR46310:SF7">
    <property type="entry name" value="AMIDASE 1"/>
    <property type="match status" value="1"/>
</dbReference>
<dbReference type="RefSeq" id="WP_218122489.1">
    <property type="nucleotide sequence ID" value="NZ_FNBT01000010.1"/>
</dbReference>
<evidence type="ECO:0000313" key="2">
    <source>
        <dbReference type="EMBL" id="SDG02607.1"/>
    </source>
</evidence>
<dbReference type="GO" id="GO:0016740">
    <property type="term" value="F:transferase activity"/>
    <property type="evidence" value="ECO:0007669"/>
    <property type="project" value="UniProtKB-KW"/>
</dbReference>
<evidence type="ECO:0000259" key="1">
    <source>
        <dbReference type="Pfam" id="PF01425"/>
    </source>
</evidence>
<evidence type="ECO:0000313" key="3">
    <source>
        <dbReference type="Proteomes" id="UP000199406"/>
    </source>
</evidence>
<dbReference type="SUPFAM" id="SSF75304">
    <property type="entry name" value="Amidase signature (AS) enzymes"/>
    <property type="match status" value="1"/>
</dbReference>
<feature type="domain" description="Amidase" evidence="1">
    <location>
        <begin position="145"/>
        <end position="299"/>
    </location>
</feature>
<accession>A0A1G7QVS0</accession>
<dbReference type="Gene3D" id="3.10.450.50">
    <property type="match status" value="1"/>
</dbReference>
<dbReference type="Gene3D" id="3.90.1300.10">
    <property type="entry name" value="Amidase signature (AS) domain"/>
    <property type="match status" value="1"/>
</dbReference>
<organism evidence="2 3">
    <name type="scientific">Blastococcus aurantiacus</name>
    <dbReference type="NCBI Taxonomy" id="1550231"/>
    <lineage>
        <taxon>Bacteria</taxon>
        <taxon>Bacillati</taxon>
        <taxon>Actinomycetota</taxon>
        <taxon>Actinomycetes</taxon>
        <taxon>Geodermatophilales</taxon>
        <taxon>Geodermatophilaceae</taxon>
        <taxon>Blastococcus</taxon>
    </lineage>
</organism>
<dbReference type="Pfam" id="PF11533">
    <property type="entry name" value="AtzH-like"/>
    <property type="match status" value="1"/>
</dbReference>
<dbReference type="STRING" id="1550231.SAMN05660662_0032"/>
<dbReference type="InterPro" id="IPR024507">
    <property type="entry name" value="AtzH-like"/>
</dbReference>
<dbReference type="PROSITE" id="PS00571">
    <property type="entry name" value="AMIDASES"/>
    <property type="match status" value="1"/>
</dbReference>
<protein>
    <submittedName>
        <fullName evidence="2">Asp-tRNAAsn/Glu-tRNAGln amidotransferase A subunit</fullName>
    </submittedName>
</protein>
<keyword evidence="3" id="KW-1185">Reference proteome</keyword>